<dbReference type="Proteomes" id="UP000240317">
    <property type="component" value="Unassembled WGS sequence"/>
</dbReference>
<dbReference type="OrthoDB" id="9769319at2"/>
<evidence type="ECO:0000256" key="3">
    <source>
        <dbReference type="ARBA" id="ARBA00022729"/>
    </source>
</evidence>
<feature type="binding site" evidence="5">
    <location>
        <begin position="208"/>
        <end position="211"/>
    </location>
    <ligand>
        <name>spermidine</name>
        <dbReference type="ChEBI" id="CHEBI:57834"/>
    </ligand>
</feature>
<accession>A0A2T3WC03</accession>
<evidence type="ECO:0000256" key="2">
    <source>
        <dbReference type="ARBA" id="ARBA00022448"/>
    </source>
</evidence>
<protein>
    <submittedName>
        <fullName evidence="6">Spermidine/putrescine ABC transporter substrate-binding protein</fullName>
    </submittedName>
</protein>
<dbReference type="SUPFAM" id="SSF53850">
    <property type="entry name" value="Periplasmic binding protein-like II"/>
    <property type="match status" value="1"/>
</dbReference>
<comment type="caution">
    <text evidence="6">The sequence shown here is derived from an EMBL/GenBank/DDBJ whole genome shotgun (WGS) entry which is preliminary data.</text>
</comment>
<feature type="binding site" evidence="5">
    <location>
        <position position="79"/>
    </location>
    <ligand>
        <name>spermidine</name>
        <dbReference type="ChEBI" id="CHEBI:57834"/>
    </ligand>
</feature>
<dbReference type="GO" id="GO:0019808">
    <property type="term" value="F:polyamine binding"/>
    <property type="evidence" value="ECO:0007669"/>
    <property type="project" value="InterPro"/>
</dbReference>
<feature type="binding site" evidence="5">
    <location>
        <position position="127"/>
    </location>
    <ligand>
        <name>spermidine</name>
        <dbReference type="ChEBI" id="CHEBI:57834"/>
    </ligand>
</feature>
<evidence type="ECO:0000313" key="7">
    <source>
        <dbReference type="Proteomes" id="UP000240317"/>
    </source>
</evidence>
<dbReference type="PRINTS" id="PR00909">
    <property type="entry name" value="SPERMDNBNDNG"/>
</dbReference>
<keyword evidence="3" id="KW-0732">Signal</keyword>
<keyword evidence="7" id="KW-1185">Reference proteome</keyword>
<evidence type="ECO:0000256" key="4">
    <source>
        <dbReference type="ARBA" id="ARBA00022764"/>
    </source>
</evidence>
<dbReference type="PIRSF" id="PIRSF019574">
    <property type="entry name" value="Periplasmic_polyamine_BP"/>
    <property type="match status" value="1"/>
</dbReference>
<organism evidence="6 7">
    <name type="scientific">Deinococcus arcticus</name>
    <dbReference type="NCBI Taxonomy" id="2136176"/>
    <lineage>
        <taxon>Bacteria</taxon>
        <taxon>Thermotogati</taxon>
        <taxon>Deinococcota</taxon>
        <taxon>Deinococci</taxon>
        <taxon>Deinococcales</taxon>
        <taxon>Deinococcaceae</taxon>
        <taxon>Deinococcus</taxon>
    </lineage>
</organism>
<dbReference type="PANTHER" id="PTHR30222">
    <property type="entry name" value="SPERMIDINE/PUTRESCINE-BINDING PERIPLASMIC PROTEIN"/>
    <property type="match status" value="1"/>
</dbReference>
<keyword evidence="2" id="KW-0813">Transport</keyword>
<sequence>MTRGVRGRRVERLERLRASAAQLLRPFDPLTLRRGQRPLLALCALLSSCYRVDKPAGPAAAAAVPAGDGRTLRVFIWSEYMDPDIVGAFEKQSGARVILDTFESNEAMLAKLQGGGATYDLVVPSSYVVQTMVRAGLLQPLNRAQLPNLKNVAPEFLNPPYDPGNRYSVPYQYAATGLAYNKSRYVPRSSWAEIFGPEDRRSFVLLDDPREVIGAALKYLGHSANTADVAELRAARDLLRRTVAKKGFQGFDGGPGTRNKLLARQVDLGQIYVGDLLIATEENPQVQVLLPREGTTISMDTLVVLKRSPNPALAHRFINTLLDAEVGARLSNYTYYATPNAAARPLLDDFLKEIPALNPPPQWLQNGKLDFIDELPGRRAQRLYDRIWTELKSR</sequence>
<dbReference type="InterPro" id="IPR006059">
    <property type="entry name" value="SBP"/>
</dbReference>
<proteinExistence type="predicted"/>
<evidence type="ECO:0000256" key="1">
    <source>
        <dbReference type="ARBA" id="ARBA00004418"/>
    </source>
</evidence>
<dbReference type="EMBL" id="PYSV01000002">
    <property type="protein sequence ID" value="PTA69372.1"/>
    <property type="molecule type" value="Genomic_DNA"/>
</dbReference>
<dbReference type="InterPro" id="IPR001188">
    <property type="entry name" value="Sperm_putr-bd"/>
</dbReference>
<dbReference type="Gene3D" id="3.40.190.10">
    <property type="entry name" value="Periplasmic binding protein-like II"/>
    <property type="match status" value="2"/>
</dbReference>
<dbReference type="Pfam" id="PF13416">
    <property type="entry name" value="SBP_bac_8"/>
    <property type="match status" value="1"/>
</dbReference>
<dbReference type="GO" id="GO:0042597">
    <property type="term" value="C:periplasmic space"/>
    <property type="evidence" value="ECO:0007669"/>
    <property type="project" value="UniProtKB-SubCell"/>
</dbReference>
<evidence type="ECO:0000256" key="5">
    <source>
        <dbReference type="PIRSR" id="PIRSR019574-1"/>
    </source>
</evidence>
<dbReference type="AlphaFoldDB" id="A0A2T3WC03"/>
<gene>
    <name evidence="6" type="ORF">C8263_03355</name>
</gene>
<dbReference type="PANTHER" id="PTHR30222:SF17">
    <property type="entry name" value="SPERMIDINE_PUTRESCINE-BINDING PERIPLASMIC PROTEIN"/>
    <property type="match status" value="1"/>
</dbReference>
<dbReference type="CDD" id="cd13590">
    <property type="entry name" value="PBP2_PotD_PotF_like"/>
    <property type="match status" value="1"/>
</dbReference>
<name>A0A2T3WC03_9DEIO</name>
<comment type="subcellular location">
    <subcellularLocation>
        <location evidence="1">Periplasm</location>
    </subcellularLocation>
</comment>
<dbReference type="GO" id="GO:0015846">
    <property type="term" value="P:polyamine transport"/>
    <property type="evidence" value="ECO:0007669"/>
    <property type="project" value="InterPro"/>
</dbReference>
<keyword evidence="4" id="KW-0574">Periplasm</keyword>
<evidence type="ECO:0000313" key="6">
    <source>
        <dbReference type="EMBL" id="PTA69372.1"/>
    </source>
</evidence>
<reference evidence="6 7" key="1">
    <citation type="submission" date="2018-03" db="EMBL/GenBank/DDBJ databases">
        <title>Draft genome of Deinococcus sp. OD32.</title>
        <authorList>
            <person name="Wang X.-P."/>
            <person name="Du Z.-J."/>
        </authorList>
    </citation>
    <scope>NUCLEOTIDE SEQUENCE [LARGE SCALE GENOMIC DNA]</scope>
    <source>
        <strain evidence="6 7">OD32</strain>
    </source>
</reference>